<accession>A0A3B3VT39</accession>
<feature type="region of interest" description="Disordered" evidence="7">
    <location>
        <begin position="30"/>
        <end position="66"/>
    </location>
</feature>
<feature type="compositionally biased region" description="Polar residues" evidence="7">
    <location>
        <begin position="82"/>
        <end position="101"/>
    </location>
</feature>
<evidence type="ECO:0000256" key="2">
    <source>
        <dbReference type="ARBA" id="ARBA00022737"/>
    </source>
</evidence>
<dbReference type="Gene3D" id="1.25.40.20">
    <property type="entry name" value="Ankyrin repeat-containing domain"/>
    <property type="match status" value="1"/>
</dbReference>
<keyword evidence="3 5" id="KW-0040">ANK repeat</keyword>
<evidence type="ECO:0000313" key="8">
    <source>
        <dbReference type="Ensembl" id="ENSPLAP00000028955.1"/>
    </source>
</evidence>
<dbReference type="Pfam" id="PF00023">
    <property type="entry name" value="Ank"/>
    <property type="match status" value="1"/>
</dbReference>
<feature type="compositionally biased region" description="Polar residues" evidence="7">
    <location>
        <begin position="133"/>
        <end position="162"/>
    </location>
</feature>
<protein>
    <submittedName>
        <fullName evidence="8">KN motif and ankyrin repeat domains 4</fullName>
    </submittedName>
</protein>
<dbReference type="GO" id="GO:0030837">
    <property type="term" value="P:negative regulation of actin filament polymerization"/>
    <property type="evidence" value="ECO:0007669"/>
    <property type="project" value="InterPro"/>
</dbReference>
<keyword evidence="9" id="KW-1185">Reference proteome</keyword>
<dbReference type="PANTHER" id="PTHR24168:SF24">
    <property type="entry name" value="KN MOTIF AND ANKYRIN REPEAT DOMAIN-CONTAINING PROTEIN 4"/>
    <property type="match status" value="1"/>
</dbReference>
<feature type="region of interest" description="Disordered" evidence="7">
    <location>
        <begin position="78"/>
        <end position="163"/>
    </location>
</feature>
<evidence type="ECO:0000256" key="5">
    <source>
        <dbReference type="PROSITE-ProRule" id="PRU00023"/>
    </source>
</evidence>
<dbReference type="InterPro" id="IPR047184">
    <property type="entry name" value="KANK1-4"/>
</dbReference>
<dbReference type="Ensembl" id="ENSPLAT00000023445.1">
    <property type="protein sequence ID" value="ENSPLAP00000028955.1"/>
    <property type="gene ID" value="ENSPLAG00000018781.1"/>
</dbReference>
<dbReference type="Pfam" id="PF12075">
    <property type="entry name" value="KN_motif"/>
    <property type="match status" value="1"/>
</dbReference>
<dbReference type="Pfam" id="PF12796">
    <property type="entry name" value="Ank_2"/>
    <property type="match status" value="1"/>
</dbReference>
<dbReference type="AlphaFoldDB" id="A0A3B3VT39"/>
<organism evidence="8 9">
    <name type="scientific">Poecilia latipinna</name>
    <name type="common">sailfin molly</name>
    <dbReference type="NCBI Taxonomy" id="48699"/>
    <lineage>
        <taxon>Eukaryota</taxon>
        <taxon>Metazoa</taxon>
        <taxon>Chordata</taxon>
        <taxon>Craniata</taxon>
        <taxon>Vertebrata</taxon>
        <taxon>Euteleostomi</taxon>
        <taxon>Actinopterygii</taxon>
        <taxon>Neopterygii</taxon>
        <taxon>Teleostei</taxon>
        <taxon>Neoteleostei</taxon>
        <taxon>Acanthomorphata</taxon>
        <taxon>Ovalentaria</taxon>
        <taxon>Atherinomorphae</taxon>
        <taxon>Cyprinodontiformes</taxon>
        <taxon>Poeciliidae</taxon>
        <taxon>Poeciliinae</taxon>
        <taxon>Poecilia</taxon>
    </lineage>
</organism>
<dbReference type="PROSITE" id="PS50088">
    <property type="entry name" value="ANK_REPEAT"/>
    <property type="match status" value="2"/>
</dbReference>
<evidence type="ECO:0000256" key="7">
    <source>
        <dbReference type="SAM" id="MobiDB-lite"/>
    </source>
</evidence>
<keyword evidence="4 6" id="KW-0175">Coiled coil</keyword>
<dbReference type="GeneTree" id="ENSGT00940000158468"/>
<evidence type="ECO:0000256" key="6">
    <source>
        <dbReference type="SAM" id="Coils"/>
    </source>
</evidence>
<dbReference type="InterPro" id="IPR002110">
    <property type="entry name" value="Ankyrin_rpt"/>
</dbReference>
<evidence type="ECO:0000256" key="3">
    <source>
        <dbReference type="ARBA" id="ARBA00023043"/>
    </source>
</evidence>
<keyword evidence="1" id="KW-0597">Phosphoprotein</keyword>
<dbReference type="SUPFAM" id="SSF48403">
    <property type="entry name" value="Ankyrin repeat"/>
    <property type="match status" value="1"/>
</dbReference>
<evidence type="ECO:0000256" key="4">
    <source>
        <dbReference type="ARBA" id="ARBA00023054"/>
    </source>
</evidence>
<dbReference type="FunFam" id="1.25.40.20:FF:000017">
    <property type="entry name" value="KN motif and ankyrin repeat domain-containing protein 1"/>
    <property type="match status" value="1"/>
</dbReference>
<evidence type="ECO:0000313" key="9">
    <source>
        <dbReference type="Proteomes" id="UP000261500"/>
    </source>
</evidence>
<proteinExistence type="predicted"/>
<feature type="region of interest" description="Disordered" evidence="7">
    <location>
        <begin position="206"/>
        <end position="266"/>
    </location>
</feature>
<dbReference type="Proteomes" id="UP000261500">
    <property type="component" value="Unplaced"/>
</dbReference>
<evidence type="ECO:0000256" key="1">
    <source>
        <dbReference type="ARBA" id="ARBA00022553"/>
    </source>
</evidence>
<feature type="repeat" description="ANK" evidence="5">
    <location>
        <begin position="673"/>
        <end position="697"/>
    </location>
</feature>
<feature type="compositionally biased region" description="Basic and acidic residues" evidence="7">
    <location>
        <begin position="548"/>
        <end position="557"/>
    </location>
</feature>
<dbReference type="GO" id="GO:0005737">
    <property type="term" value="C:cytoplasm"/>
    <property type="evidence" value="ECO:0007669"/>
    <property type="project" value="TreeGrafter"/>
</dbReference>
<feature type="compositionally biased region" description="Basic and acidic residues" evidence="7">
    <location>
        <begin position="212"/>
        <end position="226"/>
    </location>
</feature>
<feature type="compositionally biased region" description="Basic and acidic residues" evidence="7">
    <location>
        <begin position="257"/>
        <end position="266"/>
    </location>
</feature>
<feature type="repeat" description="ANK" evidence="5">
    <location>
        <begin position="745"/>
        <end position="777"/>
    </location>
</feature>
<dbReference type="InterPro" id="IPR021939">
    <property type="entry name" value="KN_motif"/>
</dbReference>
<feature type="compositionally biased region" description="Polar residues" evidence="7">
    <location>
        <begin position="229"/>
        <end position="240"/>
    </location>
</feature>
<name>A0A3B3VT39_9TELE</name>
<reference evidence="8" key="2">
    <citation type="submission" date="2025-09" db="UniProtKB">
        <authorList>
            <consortium name="Ensembl"/>
        </authorList>
    </citation>
    <scope>IDENTIFICATION</scope>
</reference>
<dbReference type="SMART" id="SM00248">
    <property type="entry name" value="ANK"/>
    <property type="match status" value="5"/>
</dbReference>
<dbReference type="PROSITE" id="PS50297">
    <property type="entry name" value="ANK_REP_REGION"/>
    <property type="match status" value="2"/>
</dbReference>
<dbReference type="InterPro" id="IPR036770">
    <property type="entry name" value="Ankyrin_rpt-contain_sf"/>
</dbReference>
<feature type="coiled-coil region" evidence="6">
    <location>
        <begin position="288"/>
        <end position="329"/>
    </location>
</feature>
<reference evidence="8" key="1">
    <citation type="submission" date="2025-08" db="UniProtKB">
        <authorList>
            <consortium name="Ensembl"/>
        </authorList>
    </citation>
    <scope>IDENTIFICATION</scope>
</reference>
<keyword evidence="2" id="KW-0677">Repeat</keyword>
<feature type="region of interest" description="Disordered" evidence="7">
    <location>
        <begin position="523"/>
        <end position="563"/>
    </location>
</feature>
<dbReference type="GO" id="GO:0005856">
    <property type="term" value="C:cytoskeleton"/>
    <property type="evidence" value="ECO:0007669"/>
    <property type="project" value="TreeGrafter"/>
</dbReference>
<dbReference type="PANTHER" id="PTHR24168">
    <property type="entry name" value="KN MOTIF AND ANKYRIN REPEAT DOMAIN-CONTAINING"/>
    <property type="match status" value="1"/>
</dbReference>
<sequence>DFLKYVDDIEKGNTIKRVHIQRRVKGPAKFSTLPRNFSLPGHGVRPPSKEGAWSGTSTLGPKPKSRVTEVQQIFDFRPSEGAVSSHSSRATTSQGTPNVSNKSRDEPGTVYQGTEDKTAVIQSRPNLLRASSMPITLQQRKGSDSSSPDCTTGTPENGSTENMFRASPDILERRCLPQDRAGLHQPSEGLNLSLAIQPVRGVASEHVPVNVEESHRETKRTKELPIQRDPSTNQKQSVPSETADKQRETSKSLQDNAEERLSQDTEVVAKESEIIRESNASKEDQNGMLKLEEKLMVLEAKLTQASQELERTNALLKEQMEENKVKEDRILQLSEGMRVEICTTQVPERPRRESIDAGTVTERIDLSHQETETESPAKIDQGTDTDKILVEVMVPKPRARIIDRGIATSKLDTHDQQTEMETEVIEAIQPRPRANSMERGTITESIVTQDQTTETNTVCFLTSCFCLSLSLCVCVSLSLSLSLYLSLSSSPGLKSIMKKNGVADKQGSKGAKKNLKFVGVNGGYETTSSEDSSGDEKSRVEVEEEDKSEVVVEKETDKESEESVGILGADVEVAVAAAAPAAAAAEEEEGAVGEEKEVERGLLDLEGGHELLQTNFNIHVSPQRQVLVVLYQEWFRVSSQKDSQADTVRLYLRQVGLTTPTLLPYVVNLTDGNGNMALHYSVSHSNFPVVKLLLDTGLCETDNVNKAGYTPVMLAALTAAESPDDLEVAEQLLKLGDVNARSRQAGQTALMLAVSHGRVAMVKLLLSCGADVNAQDSEGSTALMCASEHGHTHIACLLLETGHCDIGLTDKNGQTALSVAEAAAHQDIIDLLKSHASEPMSAADLL</sequence>